<evidence type="ECO:0000313" key="2">
    <source>
        <dbReference type="Proteomes" id="UP000316639"/>
    </source>
</evidence>
<comment type="caution">
    <text evidence="1">The sequence shown here is derived from an EMBL/GenBank/DDBJ whole genome shotgun (WGS) entry which is preliminary data.</text>
</comment>
<sequence>MEIPGLGLAKSAVSWAVDSAVTVASVPSRVAGLLDEVESLVQRVNKVVTNADELVNRTAHIVDDAEKTVDEVRALTAAAGEVADGASRVVHIADGTARTANELITLYEPVAKTAHPLATRFVEELSPHEIEAAIRLVDELPALTDRLVTDILPILETLNRVGPDVHQLLEVTNDVRQAILGIPGFGFMRRRGETKEIENNDD</sequence>
<name>A0A563ETF8_9PSEU</name>
<reference evidence="1 2" key="1">
    <citation type="submission" date="2019-07" db="EMBL/GenBank/DDBJ databases">
        <title>Lentzea xizangensis sp. nov., isolated from Qinghai-Tibetan Plateau Soils.</title>
        <authorList>
            <person name="Huang J."/>
        </authorList>
    </citation>
    <scope>NUCLEOTIDE SEQUENCE [LARGE SCALE GENOMIC DNA]</scope>
    <source>
        <strain evidence="1 2">FXJ1.1311</strain>
    </source>
</reference>
<dbReference type="AlphaFoldDB" id="A0A563ETF8"/>
<dbReference type="Gene3D" id="1.10.287.950">
    <property type="entry name" value="Methyl-accepting chemotaxis protein"/>
    <property type="match status" value="1"/>
</dbReference>
<dbReference type="SUPFAM" id="SSF58104">
    <property type="entry name" value="Methyl-accepting chemotaxis protein (MCP) signaling domain"/>
    <property type="match status" value="1"/>
</dbReference>
<proteinExistence type="predicted"/>
<dbReference type="Proteomes" id="UP000316639">
    <property type="component" value="Unassembled WGS sequence"/>
</dbReference>
<evidence type="ECO:0000313" key="1">
    <source>
        <dbReference type="EMBL" id="TWP51007.1"/>
    </source>
</evidence>
<protein>
    <submittedName>
        <fullName evidence="1">Ribulose 1,5-bisphosphate carboxylase large subunit</fullName>
    </submittedName>
</protein>
<keyword evidence="2" id="KW-1185">Reference proteome</keyword>
<dbReference type="RefSeq" id="WP_146353256.1">
    <property type="nucleotide sequence ID" value="NZ_VOBR01000010.1"/>
</dbReference>
<organism evidence="1 2">
    <name type="scientific">Lentzea tibetensis</name>
    <dbReference type="NCBI Taxonomy" id="2591470"/>
    <lineage>
        <taxon>Bacteria</taxon>
        <taxon>Bacillati</taxon>
        <taxon>Actinomycetota</taxon>
        <taxon>Actinomycetes</taxon>
        <taxon>Pseudonocardiales</taxon>
        <taxon>Pseudonocardiaceae</taxon>
        <taxon>Lentzea</taxon>
    </lineage>
</organism>
<dbReference type="OrthoDB" id="4774719at2"/>
<gene>
    <name evidence="1" type="ORF">FKR81_18235</name>
</gene>
<dbReference type="EMBL" id="VOBR01000010">
    <property type="protein sequence ID" value="TWP51007.1"/>
    <property type="molecule type" value="Genomic_DNA"/>
</dbReference>
<accession>A0A563ETF8</accession>